<reference evidence="2" key="1">
    <citation type="submission" date="2023-06" db="EMBL/GenBank/DDBJ databases">
        <title>Genome-scale phylogeny and comparative genomics of the fungal order Sordariales.</title>
        <authorList>
            <consortium name="Lawrence Berkeley National Laboratory"/>
            <person name="Hensen N."/>
            <person name="Bonometti L."/>
            <person name="Westerberg I."/>
            <person name="Brannstrom I.O."/>
            <person name="Guillou S."/>
            <person name="Cros-Aarteil S."/>
            <person name="Calhoun S."/>
            <person name="Haridas S."/>
            <person name="Kuo A."/>
            <person name="Mondo S."/>
            <person name="Pangilinan J."/>
            <person name="Riley R."/>
            <person name="Labutti K."/>
            <person name="Andreopoulos B."/>
            <person name="Lipzen A."/>
            <person name="Chen C."/>
            <person name="Yanf M."/>
            <person name="Daum C."/>
            <person name="Ng V."/>
            <person name="Clum A."/>
            <person name="Steindorff A."/>
            <person name="Ohm R."/>
            <person name="Martin F."/>
            <person name="Silar P."/>
            <person name="Natvig D."/>
            <person name="Lalanne C."/>
            <person name="Gautier V."/>
            <person name="Ament-Velasquez S.L."/>
            <person name="Kruys A."/>
            <person name="Hutchinson M.I."/>
            <person name="Powell A.J."/>
            <person name="Barry K."/>
            <person name="Miller A.N."/>
            <person name="Grigoriev I.V."/>
            <person name="Debuchy R."/>
            <person name="Gladieux P."/>
            <person name="Thoren M.H."/>
            <person name="Johannesson H."/>
        </authorList>
    </citation>
    <scope>NUCLEOTIDE SEQUENCE</scope>
    <source>
        <strain evidence="2">SMH4607-1</strain>
    </source>
</reference>
<name>A0AA40AGU7_9PEZI</name>
<dbReference type="SUPFAM" id="SSF81606">
    <property type="entry name" value="PP2C-like"/>
    <property type="match status" value="1"/>
</dbReference>
<dbReference type="AlphaFoldDB" id="A0AA40AGU7"/>
<dbReference type="PROSITE" id="PS51746">
    <property type="entry name" value="PPM_2"/>
    <property type="match status" value="1"/>
</dbReference>
<evidence type="ECO:0000313" key="3">
    <source>
        <dbReference type="Proteomes" id="UP001172102"/>
    </source>
</evidence>
<dbReference type="Gene3D" id="3.60.40.10">
    <property type="entry name" value="PPM-type phosphatase domain"/>
    <property type="match status" value="1"/>
</dbReference>
<dbReference type="PANTHER" id="PTHR13832:SF792">
    <property type="entry name" value="GM14286P"/>
    <property type="match status" value="1"/>
</dbReference>
<dbReference type="SMART" id="SM00332">
    <property type="entry name" value="PP2Cc"/>
    <property type="match status" value="1"/>
</dbReference>
<dbReference type="GO" id="GO:0004741">
    <property type="term" value="F:[pyruvate dehydrogenase (acetyl-transferring)]-phosphatase activity"/>
    <property type="evidence" value="ECO:0007669"/>
    <property type="project" value="TreeGrafter"/>
</dbReference>
<comment type="caution">
    <text evidence="2">The sequence shown here is derived from an EMBL/GenBank/DDBJ whole genome shotgun (WGS) entry which is preliminary data.</text>
</comment>
<feature type="domain" description="PPM-type phosphatase" evidence="1">
    <location>
        <begin position="77"/>
        <end position="440"/>
    </location>
</feature>
<dbReference type="InterPro" id="IPR001932">
    <property type="entry name" value="PPM-type_phosphatase-like_dom"/>
</dbReference>
<dbReference type="GO" id="GO:0005739">
    <property type="term" value="C:mitochondrion"/>
    <property type="evidence" value="ECO:0007669"/>
    <property type="project" value="TreeGrafter"/>
</dbReference>
<dbReference type="InterPro" id="IPR015655">
    <property type="entry name" value="PP2C"/>
</dbReference>
<evidence type="ECO:0000259" key="1">
    <source>
        <dbReference type="PROSITE" id="PS51746"/>
    </source>
</evidence>
<protein>
    <submittedName>
        <fullName evidence="2">Phosphatase 2C-like domain-containing protein</fullName>
    </submittedName>
</protein>
<evidence type="ECO:0000313" key="2">
    <source>
        <dbReference type="EMBL" id="KAK0715572.1"/>
    </source>
</evidence>
<dbReference type="InterPro" id="IPR036457">
    <property type="entry name" value="PPM-type-like_dom_sf"/>
</dbReference>
<dbReference type="CDD" id="cd00143">
    <property type="entry name" value="PP2Cc"/>
    <property type="match status" value="1"/>
</dbReference>
<keyword evidence="3" id="KW-1185">Reference proteome</keyword>
<organism evidence="2 3">
    <name type="scientific">Lasiosphaeris hirsuta</name>
    <dbReference type="NCBI Taxonomy" id="260670"/>
    <lineage>
        <taxon>Eukaryota</taxon>
        <taxon>Fungi</taxon>
        <taxon>Dikarya</taxon>
        <taxon>Ascomycota</taxon>
        <taxon>Pezizomycotina</taxon>
        <taxon>Sordariomycetes</taxon>
        <taxon>Sordariomycetidae</taxon>
        <taxon>Sordariales</taxon>
        <taxon>Lasiosphaeriaceae</taxon>
        <taxon>Lasiosphaeris</taxon>
    </lineage>
</organism>
<accession>A0AA40AGU7</accession>
<dbReference type="Proteomes" id="UP001172102">
    <property type="component" value="Unassembled WGS sequence"/>
</dbReference>
<gene>
    <name evidence="2" type="ORF">B0H67DRAFT_601095</name>
</gene>
<sequence length="442" mass="47946">MSIHRGIYRLRPRSRFTRLQSTSSGPQPAQRPSRLVSVGVGAASFGLEILNTGAWSVSTPDAALGGVSRYYGSQVASNGPCEDRYIHGKFPSPSQTGGDNWLAWGIFDGHLGSQVAQALTQHLLPYVHESLARAFSQGSPVDDTTIHAAITRAFLSLDNAFLQHAEETIASPTLTFAQKIARLTTGSNGSCALLSLYDPSTHKLHVACTGDSRAVMGRLDPSTKTWTTVALSEDQGGSNPAEGARVAAEHPGEDVDTLVKNGRVLGLATARAFGDGHWKWPASVQADVKHRYLSDTMRPHSAELYKTPPYITAKPEVTTTVVDKGQPAFMILGSDGLWDVLTSEQAVGLVGRWVEWRKKGGRPAEAPQGRWAGFDWTVHEKDGWTLKSEKETIQDENAAVHLTRNALGGAHHDMVSGLLSLKPPYSRWCRDDITVQVVFFNC</sequence>
<proteinExistence type="predicted"/>
<dbReference type="PANTHER" id="PTHR13832">
    <property type="entry name" value="PROTEIN PHOSPHATASE 2C"/>
    <property type="match status" value="1"/>
</dbReference>
<dbReference type="Pfam" id="PF00481">
    <property type="entry name" value="PP2C"/>
    <property type="match status" value="1"/>
</dbReference>
<dbReference type="EMBL" id="JAUKUA010000004">
    <property type="protein sequence ID" value="KAK0715572.1"/>
    <property type="molecule type" value="Genomic_DNA"/>
</dbReference>